<name>A0A067ND73_PLEO1</name>
<dbReference type="Proteomes" id="UP000027073">
    <property type="component" value="Unassembled WGS sequence"/>
</dbReference>
<gene>
    <name evidence="1" type="ORF">PLEOSDRAFT_169801</name>
</gene>
<reference evidence="2" key="1">
    <citation type="journal article" date="2014" name="Proc. Natl. Acad. Sci. U.S.A.">
        <title>Extensive sampling of basidiomycete genomes demonstrates inadequacy of the white-rot/brown-rot paradigm for wood decay fungi.</title>
        <authorList>
            <person name="Riley R."/>
            <person name="Salamov A.A."/>
            <person name="Brown D.W."/>
            <person name="Nagy L.G."/>
            <person name="Floudas D."/>
            <person name="Held B.W."/>
            <person name="Levasseur A."/>
            <person name="Lombard V."/>
            <person name="Morin E."/>
            <person name="Otillar R."/>
            <person name="Lindquist E.A."/>
            <person name="Sun H."/>
            <person name="LaButti K.M."/>
            <person name="Schmutz J."/>
            <person name="Jabbour D."/>
            <person name="Luo H."/>
            <person name="Baker S.E."/>
            <person name="Pisabarro A.G."/>
            <person name="Walton J.D."/>
            <person name="Blanchette R.A."/>
            <person name="Henrissat B."/>
            <person name="Martin F."/>
            <person name="Cullen D."/>
            <person name="Hibbett D.S."/>
            <person name="Grigoriev I.V."/>
        </authorList>
    </citation>
    <scope>NUCLEOTIDE SEQUENCE [LARGE SCALE GENOMIC DNA]</scope>
    <source>
        <strain evidence="2">PC15</strain>
    </source>
</reference>
<dbReference type="InParanoid" id="A0A067ND73"/>
<dbReference type="HOGENOM" id="CLU_2097841_0_0_1"/>
<accession>A0A067ND73</accession>
<dbReference type="VEuPathDB" id="FungiDB:PLEOSDRAFT_169801"/>
<dbReference type="EMBL" id="KL198010">
    <property type="protein sequence ID" value="KDQ25968.1"/>
    <property type="molecule type" value="Genomic_DNA"/>
</dbReference>
<evidence type="ECO:0000313" key="1">
    <source>
        <dbReference type="EMBL" id="KDQ25968.1"/>
    </source>
</evidence>
<dbReference type="AlphaFoldDB" id="A0A067ND73"/>
<evidence type="ECO:0000313" key="2">
    <source>
        <dbReference type="Proteomes" id="UP000027073"/>
    </source>
</evidence>
<protein>
    <submittedName>
        <fullName evidence="1">Uncharacterized protein</fullName>
    </submittedName>
</protein>
<sequence>MAVELLSPTNWLRSRLDLPKSTGGAFGKASGLVQTTPLVHVNAIASEISDGNDFTLTHLGLRLLSLDDRSHRCEGCPGLGVMIWHIKLTKTSRALVGAWFELATGPRRSMRRADIL</sequence>
<organism evidence="1 2">
    <name type="scientific">Pleurotus ostreatus (strain PC15)</name>
    <name type="common">Oyster mushroom</name>
    <dbReference type="NCBI Taxonomy" id="1137138"/>
    <lineage>
        <taxon>Eukaryota</taxon>
        <taxon>Fungi</taxon>
        <taxon>Dikarya</taxon>
        <taxon>Basidiomycota</taxon>
        <taxon>Agaricomycotina</taxon>
        <taxon>Agaricomycetes</taxon>
        <taxon>Agaricomycetidae</taxon>
        <taxon>Agaricales</taxon>
        <taxon>Pleurotineae</taxon>
        <taxon>Pleurotaceae</taxon>
        <taxon>Pleurotus</taxon>
    </lineage>
</organism>
<proteinExistence type="predicted"/>